<organism evidence="10 11">
    <name type="scientific">Chryseobacterium taklimakanense</name>
    <dbReference type="NCBI Taxonomy" id="536441"/>
    <lineage>
        <taxon>Bacteria</taxon>
        <taxon>Pseudomonadati</taxon>
        <taxon>Bacteroidota</taxon>
        <taxon>Flavobacteriia</taxon>
        <taxon>Flavobacteriales</taxon>
        <taxon>Weeksellaceae</taxon>
        <taxon>Chryseobacterium group</taxon>
        <taxon>Chryseobacterium</taxon>
    </lineage>
</organism>
<dbReference type="RefSeq" id="WP_124783999.1">
    <property type="nucleotide sequence ID" value="NZ_CP034171.1"/>
</dbReference>
<accession>A0A3G8WHM4</accession>
<evidence type="ECO:0000256" key="8">
    <source>
        <dbReference type="ARBA" id="ARBA00023118"/>
    </source>
</evidence>
<dbReference type="SUPFAM" id="SSF143430">
    <property type="entry name" value="TTP0101/SSO1404-like"/>
    <property type="match status" value="1"/>
</dbReference>
<comment type="function">
    <text evidence="9">CRISPR (clustered regularly interspaced short palindromic repeat), is an adaptive immune system that provides protection against mobile genetic elements (viruses, transposable elements and conjugative plasmids). CRISPR clusters contain sequences complementary to antecedent mobile elements and target invading nucleic acids. CRISPR clusters are transcribed and processed into CRISPR RNA (crRNA). Functions as a ssRNA-specific endoribonuclease. Involved in the integration of spacer DNA into the CRISPR cassette.</text>
</comment>
<dbReference type="InterPro" id="IPR021127">
    <property type="entry name" value="CRISPR_associated_Cas2"/>
</dbReference>
<dbReference type="EMBL" id="CP034171">
    <property type="protein sequence ID" value="AZI19758.1"/>
    <property type="molecule type" value="Genomic_DNA"/>
</dbReference>
<evidence type="ECO:0000256" key="6">
    <source>
        <dbReference type="ARBA" id="ARBA00022801"/>
    </source>
</evidence>
<dbReference type="InterPro" id="IPR019199">
    <property type="entry name" value="Virulence_VapD/CRISPR_Cas2"/>
</dbReference>
<reference evidence="11" key="1">
    <citation type="submission" date="2018-11" db="EMBL/GenBank/DDBJ databases">
        <title>Proposal to divide the Flavobacteriaceae and reorganize its genera based on Amino Acid Identity values calculated from whole genome sequences.</title>
        <authorList>
            <person name="Nicholson A.C."/>
            <person name="Gulvik C.A."/>
            <person name="Whitney A.M."/>
            <person name="Humrighouse B.W."/>
            <person name="Bell M."/>
            <person name="Holmes B."/>
            <person name="Steigerwalt A.B."/>
            <person name="Villarma A."/>
            <person name="Sheth M."/>
            <person name="Batra D."/>
            <person name="Pryor J."/>
            <person name="Bernardet J.-F."/>
            <person name="Hugo C."/>
            <person name="Kampfer P."/>
            <person name="Newman J.D."/>
            <person name="McQuiston J.R."/>
        </authorList>
    </citation>
    <scope>NUCLEOTIDE SEQUENCE [LARGE SCALE GENOMIC DNA]</scope>
    <source>
        <strain evidence="11">H4753</strain>
    </source>
</reference>
<keyword evidence="8 9" id="KW-0051">Antiviral defense</keyword>
<comment type="similarity">
    <text evidence="2 9">Belongs to the CRISPR-associated endoribonuclease Cas2 protein family.</text>
</comment>
<dbReference type="AlphaFoldDB" id="A0A3G8WHM4"/>
<evidence type="ECO:0000256" key="9">
    <source>
        <dbReference type="HAMAP-Rule" id="MF_01471"/>
    </source>
</evidence>
<dbReference type="Pfam" id="PF09827">
    <property type="entry name" value="CRISPR_Cas2"/>
    <property type="match status" value="1"/>
</dbReference>
<evidence type="ECO:0000256" key="5">
    <source>
        <dbReference type="ARBA" id="ARBA00022759"/>
    </source>
</evidence>
<comment type="cofactor">
    <cofactor evidence="1 9">
        <name>Mg(2+)</name>
        <dbReference type="ChEBI" id="CHEBI:18420"/>
    </cofactor>
</comment>
<evidence type="ECO:0000256" key="1">
    <source>
        <dbReference type="ARBA" id="ARBA00001946"/>
    </source>
</evidence>
<keyword evidence="5 9" id="KW-0255">Endonuclease</keyword>
<keyword evidence="4 9" id="KW-0479">Metal-binding</keyword>
<evidence type="ECO:0000256" key="3">
    <source>
        <dbReference type="ARBA" id="ARBA00022722"/>
    </source>
</evidence>
<dbReference type="GO" id="GO:0043571">
    <property type="term" value="P:maintenance of CRISPR repeat elements"/>
    <property type="evidence" value="ECO:0007669"/>
    <property type="project" value="UniProtKB-UniRule"/>
</dbReference>
<gene>
    <name evidence="9 10" type="primary">cas2</name>
    <name evidence="10" type="ORF">EIH08_02565</name>
</gene>
<evidence type="ECO:0000256" key="4">
    <source>
        <dbReference type="ARBA" id="ARBA00022723"/>
    </source>
</evidence>
<dbReference type="GO" id="GO:0016787">
    <property type="term" value="F:hydrolase activity"/>
    <property type="evidence" value="ECO:0007669"/>
    <property type="project" value="UniProtKB-KW"/>
</dbReference>
<dbReference type="EC" id="3.1.-.-" evidence="9"/>
<sequence length="112" mass="13369">MNAERFNAYRIMWVMVLYDLPTETKAMQRAANLFRKRLEDDGFALFQFSIYTRHCPSRENADVHIKRVKGWIPKYGKVAIMKITDKQFGEIELFYARSKEDPPPVYQQLELF</sequence>
<comment type="subunit">
    <text evidence="9">Homodimer, forms a heterotetramer with a Cas1 homodimer.</text>
</comment>
<feature type="binding site" evidence="9">
    <location>
        <position position="19"/>
    </location>
    <ligand>
        <name>Mg(2+)</name>
        <dbReference type="ChEBI" id="CHEBI:18420"/>
        <note>catalytic</note>
    </ligand>
</feature>
<name>A0A3G8WHM4_9FLAO</name>
<dbReference type="GO" id="GO:0051607">
    <property type="term" value="P:defense response to virus"/>
    <property type="evidence" value="ECO:0007669"/>
    <property type="project" value="UniProtKB-UniRule"/>
</dbReference>
<protein>
    <recommendedName>
        <fullName evidence="9">CRISPR-associated endoribonuclease Cas2</fullName>
        <ecNumber evidence="9">3.1.-.-</ecNumber>
    </recommendedName>
</protein>
<dbReference type="HAMAP" id="MF_01471">
    <property type="entry name" value="Cas2"/>
    <property type="match status" value="1"/>
</dbReference>
<dbReference type="NCBIfam" id="TIGR01573">
    <property type="entry name" value="cas2"/>
    <property type="match status" value="1"/>
</dbReference>
<keyword evidence="3 9" id="KW-0540">Nuclease</keyword>
<evidence type="ECO:0000256" key="7">
    <source>
        <dbReference type="ARBA" id="ARBA00022842"/>
    </source>
</evidence>
<dbReference type="GO" id="GO:0046872">
    <property type="term" value="F:metal ion binding"/>
    <property type="evidence" value="ECO:0007669"/>
    <property type="project" value="UniProtKB-UniRule"/>
</dbReference>
<evidence type="ECO:0000256" key="2">
    <source>
        <dbReference type="ARBA" id="ARBA00009959"/>
    </source>
</evidence>
<dbReference type="GO" id="GO:0004521">
    <property type="term" value="F:RNA endonuclease activity"/>
    <property type="evidence" value="ECO:0007669"/>
    <property type="project" value="InterPro"/>
</dbReference>
<proteinExistence type="inferred from homology"/>
<keyword evidence="6 9" id="KW-0378">Hydrolase</keyword>
<dbReference type="Proteomes" id="UP000282297">
    <property type="component" value="Chromosome"/>
</dbReference>
<keyword evidence="7 9" id="KW-0460">Magnesium</keyword>
<evidence type="ECO:0000313" key="11">
    <source>
        <dbReference type="Proteomes" id="UP000282297"/>
    </source>
</evidence>
<evidence type="ECO:0000313" key="10">
    <source>
        <dbReference type="EMBL" id="AZI19758.1"/>
    </source>
</evidence>